<keyword evidence="5 7" id="KW-0658">Purine biosynthesis</keyword>
<evidence type="ECO:0000256" key="1">
    <source>
        <dbReference type="ARBA" id="ARBA00005209"/>
    </source>
</evidence>
<dbReference type="InterPro" id="IPR005854">
    <property type="entry name" value="PurF"/>
</dbReference>
<comment type="catalytic activity">
    <reaction evidence="7 8">
        <text>5-phospho-beta-D-ribosylamine + L-glutamate + diphosphate = 5-phospho-alpha-D-ribose 1-diphosphate + L-glutamine + H2O</text>
        <dbReference type="Rhea" id="RHEA:14905"/>
        <dbReference type="ChEBI" id="CHEBI:15377"/>
        <dbReference type="ChEBI" id="CHEBI:29985"/>
        <dbReference type="ChEBI" id="CHEBI:33019"/>
        <dbReference type="ChEBI" id="CHEBI:58017"/>
        <dbReference type="ChEBI" id="CHEBI:58359"/>
        <dbReference type="ChEBI" id="CHEBI:58681"/>
        <dbReference type="EC" id="2.4.2.14"/>
    </reaction>
</comment>
<evidence type="ECO:0000256" key="2">
    <source>
        <dbReference type="ARBA" id="ARBA00010138"/>
    </source>
</evidence>
<dbReference type="EC" id="2.4.2.14" evidence="7"/>
<dbReference type="HAMAP" id="MF_01931">
    <property type="entry name" value="PurF"/>
    <property type="match status" value="1"/>
</dbReference>
<evidence type="ECO:0000256" key="9">
    <source>
        <dbReference type="PIRSR" id="PIRSR000485-1"/>
    </source>
</evidence>
<dbReference type="Proteomes" id="UP000002745">
    <property type="component" value="Chromosome"/>
</dbReference>
<feature type="active site" description="Nucleophile" evidence="7 9">
    <location>
        <position position="33"/>
    </location>
</feature>
<evidence type="ECO:0000256" key="3">
    <source>
        <dbReference type="ARBA" id="ARBA00022676"/>
    </source>
</evidence>
<dbReference type="UniPathway" id="UPA00074">
    <property type="reaction ID" value="UER00124"/>
</dbReference>
<keyword evidence="6 7" id="KW-0315">Glutamine amidotransferase</keyword>
<comment type="pathway">
    <text evidence="1 7 8">Purine metabolism; IMP biosynthesis via de novo pathway; N(1)-(5-phospho-D-ribosyl)glycinamide from 5-phospho-alpha-D-ribose 1-diphosphate: step 1/2.</text>
</comment>
<dbReference type="Gene3D" id="3.60.20.10">
    <property type="entry name" value="Glutamine Phosphoribosylpyrophosphate, subunit 1, domain 1"/>
    <property type="match status" value="1"/>
</dbReference>
<evidence type="ECO:0000313" key="12">
    <source>
        <dbReference type="Proteomes" id="UP000002745"/>
    </source>
</evidence>
<keyword evidence="4 7" id="KW-0808">Transferase</keyword>
<organism evidence="11 12">
    <name type="scientific">Hirschia baltica (strain ATCC 49814 / DSM 5838 / IFAM 1418)</name>
    <dbReference type="NCBI Taxonomy" id="582402"/>
    <lineage>
        <taxon>Bacteria</taxon>
        <taxon>Pseudomonadati</taxon>
        <taxon>Pseudomonadota</taxon>
        <taxon>Alphaproteobacteria</taxon>
        <taxon>Hyphomonadales</taxon>
        <taxon>Hyphomonadaceae</taxon>
        <taxon>Hirschia</taxon>
    </lineage>
</organism>
<evidence type="ECO:0000256" key="5">
    <source>
        <dbReference type="ARBA" id="ARBA00022755"/>
    </source>
</evidence>
<dbReference type="InterPro" id="IPR029055">
    <property type="entry name" value="Ntn_hydrolases_N"/>
</dbReference>
<dbReference type="GO" id="GO:0006189">
    <property type="term" value="P:'de novo' IMP biosynthetic process"/>
    <property type="evidence" value="ECO:0007669"/>
    <property type="project" value="UniProtKB-UniRule"/>
</dbReference>
<dbReference type="STRING" id="582402.Hbal_1950"/>
<dbReference type="EMBL" id="CP001678">
    <property type="protein sequence ID" value="ACT59634.1"/>
    <property type="molecule type" value="Genomic_DNA"/>
</dbReference>
<evidence type="ECO:0000313" key="11">
    <source>
        <dbReference type="EMBL" id="ACT59634.1"/>
    </source>
</evidence>
<dbReference type="MEROPS" id="C44.001"/>
<dbReference type="InterPro" id="IPR017932">
    <property type="entry name" value="GATase_2_dom"/>
</dbReference>
<gene>
    <name evidence="7" type="primary">purF</name>
    <name evidence="11" type="ordered locus">Hbal_1950</name>
</gene>
<dbReference type="Pfam" id="PF00156">
    <property type="entry name" value="Pribosyltran"/>
    <property type="match status" value="1"/>
</dbReference>
<dbReference type="CDD" id="cd00715">
    <property type="entry name" value="GPATase_N"/>
    <property type="match status" value="1"/>
</dbReference>
<evidence type="ECO:0000256" key="4">
    <source>
        <dbReference type="ARBA" id="ARBA00022679"/>
    </source>
</evidence>
<dbReference type="PANTHER" id="PTHR11907">
    <property type="entry name" value="AMIDOPHOSPHORIBOSYLTRANSFERASE"/>
    <property type="match status" value="1"/>
</dbReference>
<feature type="domain" description="Glutamine amidotransferase type-2" evidence="10">
    <location>
        <begin position="33"/>
        <end position="306"/>
    </location>
</feature>
<reference evidence="12" key="1">
    <citation type="journal article" date="2011" name="J. Bacteriol.">
        <title>Genome sequences of eight morphologically diverse alphaproteobacteria.</title>
        <authorList>
            <consortium name="US DOE Joint Genome Institute"/>
            <person name="Brown P.J."/>
            <person name="Kysela D.T."/>
            <person name="Buechlein A."/>
            <person name="Hemmerich C."/>
            <person name="Brun Y.V."/>
        </authorList>
    </citation>
    <scope>NUCLEOTIDE SEQUENCE [LARGE SCALE GENOMIC DNA]</scope>
    <source>
        <strain evidence="12">ATCC 49814 / DSM 5838 / IFAM 1418</strain>
    </source>
</reference>
<evidence type="ECO:0000256" key="6">
    <source>
        <dbReference type="ARBA" id="ARBA00022962"/>
    </source>
</evidence>
<comment type="similarity">
    <text evidence="2 7 8">In the C-terminal section; belongs to the purine/pyrimidine phosphoribosyltransferase family.</text>
</comment>
<dbReference type="KEGG" id="hba:Hbal_1950"/>
<evidence type="ECO:0000259" key="10">
    <source>
        <dbReference type="PROSITE" id="PS51278"/>
    </source>
</evidence>
<dbReference type="NCBIfam" id="TIGR01134">
    <property type="entry name" value="purF"/>
    <property type="match status" value="1"/>
</dbReference>
<name>C6XKR7_HIRBI</name>
<protein>
    <recommendedName>
        <fullName evidence="7">Amidophosphoribosyltransferase</fullName>
        <shortName evidence="7">ATase</shortName>
        <ecNumber evidence="7">2.4.2.14</ecNumber>
    </recommendedName>
    <alternativeName>
        <fullName evidence="7">Glutamine phosphoribosylpyrophosphate amidotransferase</fullName>
        <shortName evidence="7">GPATase</shortName>
    </alternativeName>
</protein>
<dbReference type="GO" id="GO:0004044">
    <property type="term" value="F:amidophosphoribosyltransferase activity"/>
    <property type="evidence" value="ECO:0007669"/>
    <property type="project" value="UniProtKB-UniRule"/>
</dbReference>
<comment type="caution">
    <text evidence="7">Lacks conserved residue(s) required for the propagation of feature annotation.</text>
</comment>
<evidence type="ECO:0000256" key="7">
    <source>
        <dbReference type="HAMAP-Rule" id="MF_01931"/>
    </source>
</evidence>
<dbReference type="InterPro" id="IPR000836">
    <property type="entry name" value="PRTase_dom"/>
</dbReference>
<dbReference type="InterPro" id="IPR029057">
    <property type="entry name" value="PRTase-like"/>
</dbReference>
<dbReference type="AlphaFoldDB" id="C6XKR7"/>
<dbReference type="PIRSF" id="PIRSF000485">
    <property type="entry name" value="Amd_phspho_trans"/>
    <property type="match status" value="1"/>
</dbReference>
<dbReference type="GO" id="GO:0009113">
    <property type="term" value="P:purine nucleobase biosynthetic process"/>
    <property type="evidence" value="ECO:0007669"/>
    <property type="project" value="UniProtKB-UniRule"/>
</dbReference>
<dbReference type="PROSITE" id="PS51278">
    <property type="entry name" value="GATASE_TYPE_2"/>
    <property type="match status" value="1"/>
</dbReference>
<keyword evidence="3 7" id="KW-0328">Glycosyltransferase</keyword>
<dbReference type="CDD" id="cd06223">
    <property type="entry name" value="PRTases_typeI"/>
    <property type="match status" value="1"/>
</dbReference>
<dbReference type="SUPFAM" id="SSF53271">
    <property type="entry name" value="PRTase-like"/>
    <property type="match status" value="1"/>
</dbReference>
<dbReference type="HOGENOM" id="CLU_022389_3_1_5"/>
<evidence type="ECO:0000256" key="8">
    <source>
        <dbReference type="PIRNR" id="PIRNR000485"/>
    </source>
</evidence>
<dbReference type="SUPFAM" id="SSF56235">
    <property type="entry name" value="N-terminal nucleophile aminohydrolases (Ntn hydrolases)"/>
    <property type="match status" value="1"/>
</dbReference>
<dbReference type="eggNOG" id="COG0034">
    <property type="taxonomic scope" value="Bacteria"/>
</dbReference>
<dbReference type="Gene3D" id="3.40.50.2020">
    <property type="match status" value="1"/>
</dbReference>
<dbReference type="InterPro" id="IPR035584">
    <property type="entry name" value="PurF_N"/>
</dbReference>
<accession>C6XKR7</accession>
<keyword evidence="12" id="KW-1185">Reference proteome</keyword>
<comment type="function">
    <text evidence="7">Catalyzes the formation of phosphoribosylamine from phosphoribosylpyrophosphate (PRPP) and glutamine.</text>
</comment>
<proteinExistence type="inferred from homology"/>
<dbReference type="Pfam" id="PF13537">
    <property type="entry name" value="GATase_7"/>
    <property type="match status" value="1"/>
</dbReference>
<sequence length="558" mass="61404">MRNETMTATDTPIAETDVETNSGLETASLRHKCGVFGVFGHKDASILTALGLHALQHRGQEAAGIVSFERTYPTDTQNEKSRDKAYKQIRQTTTAEKGRLEVEYDATDRPSEEKPIETFHIERRLGLVGDNFGKDGDAIKGLKGSAAIGHNRYSTSGGVAQRNIQPIFADLKLGGFAVAHNGNLTNAETLWDSLMQKGAIFQSKMDTEVILQLAAHSKESNTIDRFLDAVKQIEGGYALVCLTNKKLIGARDPWGIRPLILGKIPNSNPDIQPAWVLASESCALEAVGAETVREIENGEVVVITKNGPKSHFPFPKKEPRPCAFEYLYFARPDSIMHGKSIYEVREELGRQLAKEHPIEADLVAPVPDGGNPAGLGYAEASGIPFKFGIIRNHYIGRTFIQPTQDARAGSVTRKHAANLHLVKGKRVILVDDSIVRGTTSKAIVAMMRNAGAKEVHFRVASPPIKHPDFYGVDMPTEAELLAANMSIEEMTQWLGVDSLGFLSIEGFYRALGEEHYDPENPKFADHCFTNNYPTVLTDKRNAANKVDQQSIFSRNRDN</sequence>